<reference evidence="1" key="1">
    <citation type="submission" date="2023-04" db="EMBL/GenBank/DDBJ databases">
        <title>Phytophthora lilii NBRC 32176.</title>
        <authorList>
            <person name="Ichikawa N."/>
            <person name="Sato H."/>
            <person name="Tonouchi N."/>
        </authorList>
    </citation>
    <scope>NUCLEOTIDE SEQUENCE</scope>
    <source>
        <strain evidence="1">NBRC 32176</strain>
    </source>
</reference>
<dbReference type="EMBL" id="BSXW01000576">
    <property type="protein sequence ID" value="GMF25887.1"/>
    <property type="molecule type" value="Genomic_DNA"/>
</dbReference>
<dbReference type="AlphaFoldDB" id="A0A9W6X1D7"/>
<organism evidence="1 2">
    <name type="scientific">Phytophthora lilii</name>
    <dbReference type="NCBI Taxonomy" id="2077276"/>
    <lineage>
        <taxon>Eukaryota</taxon>
        <taxon>Sar</taxon>
        <taxon>Stramenopiles</taxon>
        <taxon>Oomycota</taxon>
        <taxon>Peronosporomycetes</taxon>
        <taxon>Peronosporales</taxon>
        <taxon>Peronosporaceae</taxon>
        <taxon>Phytophthora</taxon>
    </lineage>
</organism>
<keyword evidence="2" id="KW-1185">Reference proteome</keyword>
<evidence type="ECO:0000313" key="2">
    <source>
        <dbReference type="Proteomes" id="UP001165083"/>
    </source>
</evidence>
<proteinExistence type="predicted"/>
<gene>
    <name evidence="1" type="ORF">Plil01_001073400</name>
</gene>
<name>A0A9W6X1D7_9STRA</name>
<dbReference type="Proteomes" id="UP001165083">
    <property type="component" value="Unassembled WGS sequence"/>
</dbReference>
<comment type="caution">
    <text evidence="1">The sequence shown here is derived from an EMBL/GenBank/DDBJ whole genome shotgun (WGS) entry which is preliminary data.</text>
</comment>
<evidence type="ECO:0000313" key="1">
    <source>
        <dbReference type="EMBL" id="GMF25887.1"/>
    </source>
</evidence>
<accession>A0A9W6X1D7</accession>
<sequence length="233" mass="25688">MIIVISSLVIAFYAASFDLSRYMFKNPDCIYDPEFMSTLVLKTELIFASVIPLSAKATTDNSDNSIRIYLAGVNTIVKVVFFVSGERLSLEYIYELFVSQDEHTFNQLSASALATLTVSHCPALRLPSSIKQFIGLMMFYVYNSTVVDWDDASSISATVHRRLFALGITRSSFPSGFPKALLQPLPPSLISIQFCVTDIASIPDDLPALLHPLATAGFEYGVAYRRSCVIVVA</sequence>
<protein>
    <submittedName>
        <fullName evidence="1">Unnamed protein product</fullName>
    </submittedName>
</protein>